<accession>X1JP96</accession>
<dbReference type="PANTHER" id="PTHR10256">
    <property type="entry name" value="SELENIDE, WATER DIKINASE"/>
    <property type="match status" value="1"/>
</dbReference>
<dbReference type="NCBIfam" id="TIGR00476">
    <property type="entry name" value="selD"/>
    <property type="match status" value="1"/>
</dbReference>
<evidence type="ECO:0000259" key="7">
    <source>
        <dbReference type="Pfam" id="PF02769"/>
    </source>
</evidence>
<feature type="domain" description="PurM-like N-terminal" evidence="6">
    <location>
        <begin position="1"/>
        <end position="60"/>
    </location>
</feature>
<evidence type="ECO:0000256" key="3">
    <source>
        <dbReference type="ARBA" id="ARBA00022777"/>
    </source>
</evidence>
<evidence type="ECO:0000259" key="6">
    <source>
        <dbReference type="Pfam" id="PF00586"/>
    </source>
</evidence>
<keyword evidence="4" id="KW-0067">ATP-binding</keyword>
<keyword evidence="1" id="KW-0808">Transferase</keyword>
<dbReference type="InterPro" id="IPR004536">
    <property type="entry name" value="SPS/SelD"/>
</dbReference>
<feature type="non-terminal residue" evidence="8">
    <location>
        <position position="1"/>
    </location>
</feature>
<evidence type="ECO:0000313" key="8">
    <source>
        <dbReference type="EMBL" id="GAH96551.1"/>
    </source>
</evidence>
<evidence type="ECO:0008006" key="9">
    <source>
        <dbReference type="Google" id="ProtNLM"/>
    </source>
</evidence>
<dbReference type="GO" id="GO:0004756">
    <property type="term" value="F:selenide, water dikinase activity"/>
    <property type="evidence" value="ECO:0007669"/>
    <property type="project" value="TreeGrafter"/>
</dbReference>
<reference evidence="8" key="1">
    <citation type="journal article" date="2014" name="Front. Microbiol.">
        <title>High frequency of phylogenetically diverse reductive dehalogenase-homologous genes in deep subseafloor sedimentary metagenomes.</title>
        <authorList>
            <person name="Kawai M."/>
            <person name="Futagami T."/>
            <person name="Toyoda A."/>
            <person name="Takaki Y."/>
            <person name="Nishi S."/>
            <person name="Hori S."/>
            <person name="Arai W."/>
            <person name="Tsubouchi T."/>
            <person name="Morono Y."/>
            <person name="Uchiyama I."/>
            <person name="Ito T."/>
            <person name="Fujiyama A."/>
            <person name="Inagaki F."/>
            <person name="Takami H."/>
        </authorList>
    </citation>
    <scope>NUCLEOTIDE SEQUENCE</scope>
    <source>
        <strain evidence="8">Expedition CK06-06</strain>
    </source>
</reference>
<dbReference type="InterPro" id="IPR036921">
    <property type="entry name" value="PurM-like_N_sf"/>
</dbReference>
<dbReference type="InterPro" id="IPR016188">
    <property type="entry name" value="PurM-like_N"/>
</dbReference>
<keyword evidence="3" id="KW-0418">Kinase</keyword>
<comment type="caution">
    <text evidence="8">The sequence shown here is derived from an EMBL/GenBank/DDBJ whole genome shotgun (WGS) entry which is preliminary data.</text>
</comment>
<keyword evidence="5" id="KW-0711">Selenium</keyword>
<evidence type="ECO:0000256" key="4">
    <source>
        <dbReference type="ARBA" id="ARBA00022840"/>
    </source>
</evidence>
<dbReference type="PANTHER" id="PTHR10256:SF0">
    <property type="entry name" value="INACTIVE SELENIDE, WATER DIKINASE-LIKE PROTEIN-RELATED"/>
    <property type="match status" value="1"/>
</dbReference>
<dbReference type="Gene3D" id="3.30.1330.10">
    <property type="entry name" value="PurM-like, N-terminal domain"/>
    <property type="match status" value="1"/>
</dbReference>
<dbReference type="SUPFAM" id="SSF56042">
    <property type="entry name" value="PurM C-terminal domain-like"/>
    <property type="match status" value="1"/>
</dbReference>
<dbReference type="AlphaFoldDB" id="X1JP96"/>
<name>X1JP96_9ZZZZ</name>
<dbReference type="Pfam" id="PF00586">
    <property type="entry name" value="AIRS"/>
    <property type="match status" value="1"/>
</dbReference>
<dbReference type="InterPro" id="IPR036676">
    <property type="entry name" value="PurM-like_C_sf"/>
</dbReference>
<gene>
    <name evidence="8" type="ORF">S06H3_07079</name>
</gene>
<evidence type="ECO:0000256" key="5">
    <source>
        <dbReference type="ARBA" id="ARBA00023266"/>
    </source>
</evidence>
<keyword evidence="2" id="KW-0547">Nucleotide-binding</keyword>
<dbReference type="Pfam" id="PF02769">
    <property type="entry name" value="AIRS_C"/>
    <property type="match status" value="1"/>
</dbReference>
<dbReference type="Gene3D" id="3.90.650.10">
    <property type="entry name" value="PurM-like C-terminal domain"/>
    <property type="match status" value="1"/>
</dbReference>
<sequence>GKPITALSLVAFPPELGYLVLEEILKGGRDKIEESGAVVVGGHSLEDKEPKFGYAVTGIVHPEKFVTSKGVKIGDKLILTKPIGLGILATALKGGIIAEKEMMDAIDNARTLNKKASEVMMEVGVNGCTDITGFGFLGHLHIMLKASNKSALIYTEKMPIYLKALELAQIGFVPAGTHENKKFVKDYVEGEPTKDAVLMDILLDPQTSGGLLISVPSVKSDLLIQRLDEEGVKTKELVGEIVKGKESHIELM</sequence>
<dbReference type="SUPFAM" id="SSF55326">
    <property type="entry name" value="PurM N-terminal domain-like"/>
    <property type="match status" value="1"/>
</dbReference>
<proteinExistence type="predicted"/>
<dbReference type="GO" id="GO:0016260">
    <property type="term" value="P:selenocysteine biosynthetic process"/>
    <property type="evidence" value="ECO:0007669"/>
    <property type="project" value="TreeGrafter"/>
</dbReference>
<dbReference type="GO" id="GO:0005524">
    <property type="term" value="F:ATP binding"/>
    <property type="evidence" value="ECO:0007669"/>
    <property type="project" value="UniProtKB-KW"/>
</dbReference>
<evidence type="ECO:0000256" key="1">
    <source>
        <dbReference type="ARBA" id="ARBA00022679"/>
    </source>
</evidence>
<organism evidence="8">
    <name type="scientific">marine sediment metagenome</name>
    <dbReference type="NCBI Taxonomy" id="412755"/>
    <lineage>
        <taxon>unclassified sequences</taxon>
        <taxon>metagenomes</taxon>
        <taxon>ecological metagenomes</taxon>
    </lineage>
</organism>
<dbReference type="EMBL" id="BARV01002823">
    <property type="protein sequence ID" value="GAH96551.1"/>
    <property type="molecule type" value="Genomic_DNA"/>
</dbReference>
<protein>
    <recommendedName>
        <fullName evidence="9">PurM-like C-terminal domain-containing protein</fullName>
    </recommendedName>
</protein>
<feature type="domain" description="PurM-like C-terminal" evidence="7">
    <location>
        <begin position="72"/>
        <end position="248"/>
    </location>
</feature>
<evidence type="ECO:0000256" key="2">
    <source>
        <dbReference type="ARBA" id="ARBA00022741"/>
    </source>
</evidence>
<dbReference type="GO" id="GO:0005737">
    <property type="term" value="C:cytoplasm"/>
    <property type="evidence" value="ECO:0007669"/>
    <property type="project" value="TreeGrafter"/>
</dbReference>
<dbReference type="InterPro" id="IPR010918">
    <property type="entry name" value="PurM-like_C_dom"/>
</dbReference>